<geneLocation type="plasmid" evidence="2">
    <name>I</name>
</geneLocation>
<protein>
    <submittedName>
        <fullName evidence="2">Uncharacterized protein</fullName>
    </submittedName>
</protein>
<geneLocation type="plasmid" evidence="1">
    <name>CBM2613_p</name>
</geneLocation>
<organism evidence="2">
    <name type="scientific">Cupriavidus taiwanensis</name>
    <dbReference type="NCBI Taxonomy" id="164546"/>
    <lineage>
        <taxon>Bacteria</taxon>
        <taxon>Pseudomonadati</taxon>
        <taxon>Pseudomonadota</taxon>
        <taxon>Betaproteobacteria</taxon>
        <taxon>Burkholderiales</taxon>
        <taxon>Burkholderiaceae</taxon>
        <taxon>Cupriavidus</taxon>
    </lineage>
</organism>
<evidence type="ECO:0000313" key="2">
    <source>
        <dbReference type="EMBL" id="SPD49227.1"/>
    </source>
</evidence>
<keyword evidence="2" id="KW-0614">Plasmid</keyword>
<dbReference type="EMBL" id="LT976981">
    <property type="protein sequence ID" value="SOZ74742.1"/>
    <property type="molecule type" value="Genomic_DNA"/>
</dbReference>
<dbReference type="EMBL" id="LT984809">
    <property type="protein sequence ID" value="SPD49227.1"/>
    <property type="molecule type" value="Genomic_DNA"/>
</dbReference>
<evidence type="ECO:0000313" key="3">
    <source>
        <dbReference type="Proteomes" id="UP000256952"/>
    </source>
</evidence>
<gene>
    <name evidence="2" type="ORF">CBM2612_P0572</name>
    <name evidence="1" type="ORF">CBM2613_P60114</name>
</gene>
<proteinExistence type="predicted"/>
<sequence>MGRTGLFMPVKWLMTQEDRLGFSASQQPDDPQVRCTPLLRPNLLHHQWPSCAFIVSRT</sequence>
<accession>A0A375FM37</accession>
<dbReference type="Proteomes" id="UP000256952">
    <property type="component" value="Plasmid CBM2613_p"/>
</dbReference>
<evidence type="ECO:0000313" key="1">
    <source>
        <dbReference type="EMBL" id="SOZ74742.1"/>
    </source>
</evidence>
<dbReference type="AlphaFoldDB" id="A0A375FM37"/>
<reference evidence="1" key="2">
    <citation type="submission" date="2018-01" db="EMBL/GenBank/DDBJ databases">
        <authorList>
            <person name="Clerissi C."/>
        </authorList>
    </citation>
    <scope>NUCLEOTIDE SEQUENCE</scope>
    <source>
        <strain evidence="1">Cupriavidus taiwanensis STM 8556</strain>
        <plasmid evidence="1">CBM2613_p</plasmid>
    </source>
</reference>
<reference evidence="2 3" key="1">
    <citation type="submission" date="2018-01" db="EMBL/GenBank/DDBJ databases">
        <authorList>
            <person name="Gaut B.S."/>
            <person name="Morton B.R."/>
            <person name="Clegg M.T."/>
            <person name="Duvall M.R."/>
        </authorList>
    </citation>
    <scope>NUCLEOTIDE SEQUENCE</scope>
    <source>
        <strain evidence="2">Cupriavidus taiwanensis STM 8555</strain>
        <plasmid evidence="2">I</plasmid>
        <plasmid evidence="3">Plasmid cbm2613_p</plasmid>
    </source>
</reference>
<geneLocation type="plasmid" evidence="3">
    <name>cbm2613_p</name>
</geneLocation>
<name>A0A375FM37_9BURK</name>